<keyword evidence="7" id="KW-0677">Repeat</keyword>
<dbReference type="GO" id="GO:0009055">
    <property type="term" value="F:electron transfer activity"/>
    <property type="evidence" value="ECO:0007669"/>
    <property type="project" value="TreeGrafter"/>
</dbReference>
<keyword evidence="6" id="KW-0479">Metal-binding</keyword>
<feature type="domain" description="4Fe-4S ferredoxin-type" evidence="11">
    <location>
        <begin position="48"/>
        <end position="77"/>
    </location>
</feature>
<dbReference type="PROSITE" id="PS51379">
    <property type="entry name" value="4FE4S_FER_2"/>
    <property type="match status" value="2"/>
</dbReference>
<gene>
    <name evidence="12" type="ORF">NIIDMKKI_15640</name>
</gene>
<keyword evidence="13" id="KW-1185">Reference proteome</keyword>
<evidence type="ECO:0000259" key="11">
    <source>
        <dbReference type="PROSITE" id="PS51379"/>
    </source>
</evidence>
<dbReference type="Gene3D" id="3.30.70.20">
    <property type="match status" value="2"/>
</dbReference>
<dbReference type="InterPro" id="IPR017896">
    <property type="entry name" value="4Fe4S_Fe-S-bd"/>
</dbReference>
<proteinExistence type="predicted"/>
<protein>
    <recommendedName>
        <fullName evidence="11">4Fe-4S ferredoxin-type domain-containing protein</fullName>
    </recommendedName>
</protein>
<evidence type="ECO:0000256" key="10">
    <source>
        <dbReference type="ARBA" id="ARBA00023014"/>
    </source>
</evidence>
<evidence type="ECO:0000256" key="1">
    <source>
        <dbReference type="ARBA" id="ARBA00001927"/>
    </source>
</evidence>
<keyword evidence="8" id="KW-0249">Electron transport</keyword>
<dbReference type="GO" id="GO:0046872">
    <property type="term" value="F:metal ion binding"/>
    <property type="evidence" value="ECO:0007669"/>
    <property type="project" value="UniProtKB-KW"/>
</dbReference>
<dbReference type="GO" id="GO:0009061">
    <property type="term" value="P:anaerobic respiration"/>
    <property type="evidence" value="ECO:0007669"/>
    <property type="project" value="TreeGrafter"/>
</dbReference>
<feature type="domain" description="4Fe-4S ferredoxin-type" evidence="11">
    <location>
        <begin position="15"/>
        <end position="46"/>
    </location>
</feature>
<dbReference type="GO" id="GO:0030313">
    <property type="term" value="C:cell envelope"/>
    <property type="evidence" value="ECO:0007669"/>
    <property type="project" value="UniProtKB-SubCell"/>
</dbReference>
<evidence type="ECO:0000256" key="5">
    <source>
        <dbReference type="ARBA" id="ARBA00022485"/>
    </source>
</evidence>
<evidence type="ECO:0000256" key="3">
    <source>
        <dbReference type="ARBA" id="ARBA00004196"/>
    </source>
</evidence>
<evidence type="ECO:0000256" key="4">
    <source>
        <dbReference type="ARBA" id="ARBA00022448"/>
    </source>
</evidence>
<dbReference type="GO" id="GO:0016020">
    <property type="term" value="C:membrane"/>
    <property type="evidence" value="ECO:0007669"/>
    <property type="project" value="TreeGrafter"/>
</dbReference>
<dbReference type="Proteomes" id="UP000516380">
    <property type="component" value="Chromosome"/>
</dbReference>
<name>A0A7G1ID28_MYCKA</name>
<dbReference type="PANTHER" id="PTHR43518">
    <property type="entry name" value="NITRATE REDUCTASE BETA SUBUNIT"/>
    <property type="match status" value="1"/>
</dbReference>
<keyword evidence="9" id="KW-0408">Iron</keyword>
<comment type="subcellular location">
    <subcellularLocation>
        <location evidence="3">Cell envelope</location>
    </subcellularLocation>
</comment>
<dbReference type="Pfam" id="PF13247">
    <property type="entry name" value="Fer4_11"/>
    <property type="match status" value="1"/>
</dbReference>
<evidence type="ECO:0000256" key="7">
    <source>
        <dbReference type="ARBA" id="ARBA00022737"/>
    </source>
</evidence>
<organism evidence="12 13">
    <name type="scientific">Mycobacterium kansasii</name>
    <dbReference type="NCBI Taxonomy" id="1768"/>
    <lineage>
        <taxon>Bacteria</taxon>
        <taxon>Bacillati</taxon>
        <taxon>Actinomycetota</taxon>
        <taxon>Actinomycetes</taxon>
        <taxon>Mycobacteriales</taxon>
        <taxon>Mycobacteriaceae</taxon>
        <taxon>Mycobacterium</taxon>
    </lineage>
</organism>
<evidence type="ECO:0000256" key="2">
    <source>
        <dbReference type="ARBA" id="ARBA00001966"/>
    </source>
</evidence>
<evidence type="ECO:0000256" key="6">
    <source>
        <dbReference type="ARBA" id="ARBA00022723"/>
    </source>
</evidence>
<evidence type="ECO:0000313" key="12">
    <source>
        <dbReference type="EMBL" id="BCI86358.1"/>
    </source>
</evidence>
<dbReference type="AlphaFoldDB" id="A0A7G1ID28"/>
<sequence length="207" mass="22742">MKKVSDEVRLKLEETFMFYLPRICEHCLNPSCVASCPSGAMYKRSEDGIVLVDQDRCRGWRMCVSGCPYKKVYFNHKTGKAEKCTLCYPRMEVGLPTICSETCVGRLRYLGLVLYDVDRVLQAASVENDTDLYEAQRRILLDACDPEVIAAARAAGISQEWIEAAQRPGVCADQYLPGGAAVAPGIPHDADGLVHPATVAGGRRGQP</sequence>
<evidence type="ECO:0000313" key="13">
    <source>
        <dbReference type="Proteomes" id="UP000516380"/>
    </source>
</evidence>
<keyword evidence="5" id="KW-0004">4Fe-4S</keyword>
<dbReference type="PANTHER" id="PTHR43518:SF1">
    <property type="entry name" value="RESPIRATORY NITRATE REDUCTASE 1 BETA CHAIN"/>
    <property type="match status" value="1"/>
</dbReference>
<keyword evidence="10" id="KW-0411">Iron-sulfur</keyword>
<accession>A0A7G1ID28</accession>
<dbReference type="FunFam" id="3.30.70.20:FF:000026">
    <property type="entry name" value="Nitrate reductase subunit beta"/>
    <property type="match status" value="1"/>
</dbReference>
<dbReference type="GO" id="GO:0051539">
    <property type="term" value="F:4 iron, 4 sulfur cluster binding"/>
    <property type="evidence" value="ECO:0007669"/>
    <property type="project" value="UniProtKB-KW"/>
</dbReference>
<keyword evidence="4" id="KW-0813">Transport</keyword>
<dbReference type="EMBL" id="AP023343">
    <property type="protein sequence ID" value="BCI86358.1"/>
    <property type="molecule type" value="Genomic_DNA"/>
</dbReference>
<comment type="cofactor">
    <cofactor evidence="2">
        <name>[4Fe-4S] cluster</name>
        <dbReference type="ChEBI" id="CHEBI:49883"/>
    </cofactor>
</comment>
<comment type="cofactor">
    <cofactor evidence="1">
        <name>[3Fe-4S] cluster</name>
        <dbReference type="ChEBI" id="CHEBI:21137"/>
    </cofactor>
</comment>
<evidence type="ECO:0000256" key="8">
    <source>
        <dbReference type="ARBA" id="ARBA00022982"/>
    </source>
</evidence>
<dbReference type="SUPFAM" id="SSF54862">
    <property type="entry name" value="4Fe-4S ferredoxins"/>
    <property type="match status" value="1"/>
</dbReference>
<reference evidence="12 13" key="1">
    <citation type="submission" date="2020-07" db="EMBL/GenBank/DDBJ databases">
        <title>Mycobacterium kansasii (former subtype) with zoonotic potential isolated from diseased indoor pet cat, Japan.</title>
        <authorList>
            <person name="Fukano H."/>
            <person name="Terazono T."/>
            <person name="Hoshino Y."/>
        </authorList>
    </citation>
    <scope>NUCLEOTIDE SEQUENCE [LARGE SCALE GENOMIC DNA]</scope>
    <source>
        <strain evidence="12 13">Kuro-I</strain>
    </source>
</reference>
<evidence type="ECO:0000256" key="9">
    <source>
        <dbReference type="ARBA" id="ARBA00023004"/>
    </source>
</evidence>